<dbReference type="InterPro" id="IPR001876">
    <property type="entry name" value="Znf_RanBP2"/>
</dbReference>
<dbReference type="PROSITE" id="PS51397">
    <property type="entry name" value="WLM"/>
    <property type="match status" value="1"/>
</dbReference>
<dbReference type="PROSITE" id="PS01358">
    <property type="entry name" value="ZF_RANBP2_1"/>
    <property type="match status" value="1"/>
</dbReference>
<feature type="compositionally biased region" description="Low complexity" evidence="5">
    <location>
        <begin position="511"/>
        <end position="526"/>
    </location>
</feature>
<evidence type="ECO:0000259" key="6">
    <source>
        <dbReference type="PROSITE" id="PS50199"/>
    </source>
</evidence>
<dbReference type="Pfam" id="PF08325">
    <property type="entry name" value="WLM"/>
    <property type="match status" value="1"/>
</dbReference>
<evidence type="ECO:0000256" key="3">
    <source>
        <dbReference type="ARBA" id="ARBA00022833"/>
    </source>
</evidence>
<evidence type="ECO:0000313" key="8">
    <source>
        <dbReference type="EMBL" id="POY72529.1"/>
    </source>
</evidence>
<feature type="compositionally biased region" description="Low complexity" evidence="5">
    <location>
        <begin position="599"/>
        <end position="611"/>
    </location>
</feature>
<sequence length="884" mass="95710">MPVGHVRINDPNPNPNDNITFIRVLEDLPDSDLALKILTALAAQFKPIMKEWGFGVNSLVEYEWNPTFAGRNWNAGEVVEIILRRRDGTFAPYQFLLYVMCHELAHIREMNHSWAFQKVNSQIRSTLARLRAQGYFGDGFWSGGRSLKYPNAELPAAEADLATMTCGGANKKSRGTRRRRIVAANQGEQRERGSTVKLGQTGRQTAIPRKAGGRVSKKNAFAGEGKVLSEDPAQSTFKRRAQAHKAIEARAAAAEARIAAEKRARAAEARVKAEAGPSRPAKVDKKAKPDINLVSSESEPEPDTEEDEPDDVHDVGGGWETDDEDKPAIILNDEERRWLASDMNNWETTFADEGEDVKPEVGPSKGKGRSTPNDAPPSTSKTKRKASPPVKARPSIEIDDLTPEERAWLEEDMAGGDKGVEEASGAGGKKARVAYMPMPAWMGGEPSGEYVEDSCDDDPDPDRSPRSASASDRLAQERKVRRSPELTMDQPLPPTKGGSAPRDKQVQARKPCAPKNLLPPLAARAPPTLPVARREGASRGQSATSASSPPTAKPAAKSTKTPSLLQQQKAASKAARKARARQLLDDIAADEARNKPAKTKSSSLKDLAASLRTKPSVTARAMKHAGKQRSTKHAVIVGLELRSEKRQAPEVARSDHTIALDDSDNASSSASSVCSIPAKLDNSMSTDELTKILASLDKQAAFNANLAAKRARKLATLRARDSPRIEQDVDTRDSRTGEQPSLSPGPKVNKRDDARTSVASKSPAQMASESPAKSPSKPSKSPAKSASKSPQKAGGKAQQTQGPKLDTTSQVYNAALAKQKEQKALIEEMEARGMKWQCRICEFQNDPRRASCRACFLGTIAGSTAWVKPAKVSQQDSADEEDSA</sequence>
<dbReference type="PANTHER" id="PTHR46622:SF1">
    <property type="entry name" value="DNA-DEPENDENT METALLOPROTEASE WSS1"/>
    <property type="match status" value="1"/>
</dbReference>
<evidence type="ECO:0008006" key="10">
    <source>
        <dbReference type="Google" id="ProtNLM"/>
    </source>
</evidence>
<dbReference type="AlphaFoldDB" id="A0A2S5B6Y1"/>
<dbReference type="Proteomes" id="UP000237144">
    <property type="component" value="Unassembled WGS sequence"/>
</dbReference>
<dbReference type="STRING" id="741276.A0A2S5B6Y1"/>
<dbReference type="GO" id="GO:0008270">
    <property type="term" value="F:zinc ion binding"/>
    <property type="evidence" value="ECO:0007669"/>
    <property type="project" value="UniProtKB-KW"/>
</dbReference>
<proteinExistence type="predicted"/>
<feature type="domain" description="RanBP2-type" evidence="6">
    <location>
        <begin position="831"/>
        <end position="855"/>
    </location>
</feature>
<dbReference type="OrthoDB" id="447842at2759"/>
<gene>
    <name evidence="8" type="ORF">BMF94_4355</name>
</gene>
<dbReference type="PROSITE" id="PS50199">
    <property type="entry name" value="ZF_RANBP2_2"/>
    <property type="match status" value="1"/>
</dbReference>
<dbReference type="EMBL" id="PJQD01000048">
    <property type="protein sequence ID" value="POY72529.1"/>
    <property type="molecule type" value="Genomic_DNA"/>
</dbReference>
<feature type="compositionally biased region" description="Acidic residues" evidence="5">
    <location>
        <begin position="450"/>
        <end position="460"/>
    </location>
</feature>
<organism evidence="8 9">
    <name type="scientific">Rhodotorula taiwanensis</name>
    <dbReference type="NCBI Taxonomy" id="741276"/>
    <lineage>
        <taxon>Eukaryota</taxon>
        <taxon>Fungi</taxon>
        <taxon>Dikarya</taxon>
        <taxon>Basidiomycota</taxon>
        <taxon>Pucciniomycotina</taxon>
        <taxon>Microbotryomycetes</taxon>
        <taxon>Sporidiobolales</taxon>
        <taxon>Sporidiobolaceae</taxon>
        <taxon>Rhodotorula</taxon>
    </lineage>
</organism>
<dbReference type="GO" id="GO:0006281">
    <property type="term" value="P:DNA repair"/>
    <property type="evidence" value="ECO:0007669"/>
    <property type="project" value="TreeGrafter"/>
</dbReference>
<reference evidence="8 9" key="1">
    <citation type="journal article" date="2018" name="Front. Microbiol.">
        <title>Prospects for Fungal Bioremediation of Acidic Radioactive Waste Sites: Characterization and Genome Sequence of Rhodotorula taiwanensis MD1149.</title>
        <authorList>
            <person name="Tkavc R."/>
            <person name="Matrosova V.Y."/>
            <person name="Grichenko O.E."/>
            <person name="Gostincar C."/>
            <person name="Volpe R.P."/>
            <person name="Klimenkova P."/>
            <person name="Gaidamakova E.K."/>
            <person name="Zhou C.E."/>
            <person name="Stewart B.J."/>
            <person name="Lyman M.G."/>
            <person name="Malfatti S.A."/>
            <person name="Rubinfeld B."/>
            <person name="Courtot M."/>
            <person name="Singh J."/>
            <person name="Dalgard C.L."/>
            <person name="Hamilton T."/>
            <person name="Frey K.G."/>
            <person name="Gunde-Cimerman N."/>
            <person name="Dugan L."/>
            <person name="Daly M.J."/>
        </authorList>
    </citation>
    <scope>NUCLEOTIDE SEQUENCE [LARGE SCALE GENOMIC DNA]</scope>
    <source>
        <strain evidence="8 9">MD1149</strain>
    </source>
</reference>
<feature type="compositionally biased region" description="Low complexity" evidence="5">
    <location>
        <begin position="542"/>
        <end position="573"/>
    </location>
</feature>
<feature type="compositionally biased region" description="Basic and acidic residues" evidence="5">
    <location>
        <begin position="641"/>
        <end position="659"/>
    </location>
</feature>
<evidence type="ECO:0000313" key="9">
    <source>
        <dbReference type="Proteomes" id="UP000237144"/>
    </source>
</evidence>
<dbReference type="InterPro" id="IPR053000">
    <property type="entry name" value="WSS1-like_metalloprotease"/>
</dbReference>
<dbReference type="Gene3D" id="3.30.2010.10">
    <property type="entry name" value="Metalloproteases ('zincins'), catalytic domain"/>
    <property type="match status" value="1"/>
</dbReference>
<feature type="domain" description="WLM" evidence="7">
    <location>
        <begin position="10"/>
        <end position="192"/>
    </location>
</feature>
<protein>
    <recommendedName>
        <fullName evidence="10">WLM domain-containing protein</fullName>
    </recommendedName>
</protein>
<feature type="region of interest" description="Disordered" evidence="5">
    <location>
        <begin position="714"/>
        <end position="809"/>
    </location>
</feature>
<feature type="compositionally biased region" description="Basic residues" evidence="5">
    <location>
        <begin position="621"/>
        <end position="632"/>
    </location>
</feature>
<keyword evidence="9" id="KW-1185">Reference proteome</keyword>
<feature type="compositionally biased region" description="Basic and acidic residues" evidence="5">
    <location>
        <begin position="474"/>
        <end position="484"/>
    </location>
</feature>
<keyword evidence="2 4" id="KW-0863">Zinc-finger</keyword>
<feature type="compositionally biased region" description="Polar residues" evidence="5">
    <location>
        <begin position="370"/>
        <end position="380"/>
    </location>
</feature>
<evidence type="ECO:0000256" key="4">
    <source>
        <dbReference type="PROSITE-ProRule" id="PRU00322"/>
    </source>
</evidence>
<name>A0A2S5B6Y1_9BASI</name>
<feature type="region of interest" description="Disordered" evidence="5">
    <location>
        <begin position="269"/>
        <end position="334"/>
    </location>
</feature>
<keyword evidence="3" id="KW-0862">Zinc</keyword>
<dbReference type="GO" id="GO:0005634">
    <property type="term" value="C:nucleus"/>
    <property type="evidence" value="ECO:0007669"/>
    <property type="project" value="TreeGrafter"/>
</dbReference>
<feature type="compositionally biased region" description="Low complexity" evidence="5">
    <location>
        <begin position="767"/>
        <end position="804"/>
    </location>
</feature>
<evidence type="ECO:0000256" key="1">
    <source>
        <dbReference type="ARBA" id="ARBA00022723"/>
    </source>
</evidence>
<feature type="compositionally biased region" description="Acidic residues" evidence="5">
    <location>
        <begin position="298"/>
        <end position="311"/>
    </location>
</feature>
<comment type="caution">
    <text evidence="8">The sequence shown here is derived from an EMBL/GenBank/DDBJ whole genome shotgun (WGS) entry which is preliminary data.</text>
</comment>
<dbReference type="InterPro" id="IPR013536">
    <property type="entry name" value="WLM_dom"/>
</dbReference>
<evidence type="ECO:0000256" key="2">
    <source>
        <dbReference type="ARBA" id="ARBA00022771"/>
    </source>
</evidence>
<dbReference type="PANTHER" id="PTHR46622">
    <property type="entry name" value="DNA-DEPENDENT METALLOPROTEASE WSS1"/>
    <property type="match status" value="1"/>
</dbReference>
<feature type="compositionally biased region" description="Basic and acidic residues" evidence="5">
    <location>
        <begin position="718"/>
        <end position="736"/>
    </location>
</feature>
<evidence type="ECO:0000256" key="5">
    <source>
        <dbReference type="SAM" id="MobiDB-lite"/>
    </source>
</evidence>
<evidence type="ECO:0000259" key="7">
    <source>
        <dbReference type="PROSITE" id="PS51397"/>
    </source>
</evidence>
<dbReference type="CDD" id="cd07344">
    <property type="entry name" value="M48_yhfN_like"/>
    <property type="match status" value="1"/>
</dbReference>
<feature type="region of interest" description="Disordered" evidence="5">
    <location>
        <begin position="347"/>
        <end position="681"/>
    </location>
</feature>
<dbReference type="GO" id="GO:0008237">
    <property type="term" value="F:metallopeptidase activity"/>
    <property type="evidence" value="ECO:0007669"/>
    <property type="project" value="TreeGrafter"/>
</dbReference>
<accession>A0A2S5B6Y1</accession>
<keyword evidence="1" id="KW-0479">Metal-binding</keyword>